<dbReference type="OrthoDB" id="5349145at2"/>
<keyword evidence="1" id="KW-0812">Transmembrane</keyword>
<dbReference type="STRING" id="76936.BN2458_PEG1961"/>
<reference evidence="5" key="2">
    <citation type="submission" date="2015-11" db="EMBL/GenBank/DDBJ databases">
        <authorList>
            <person name="Anvar S.Y."/>
        </authorList>
    </citation>
    <scope>NUCLEOTIDE SEQUENCE [LARGE SCALE GENOMIC DNA]</scope>
</reference>
<accession>A0A0S4PXV5</accession>
<evidence type="ECO:0000256" key="1">
    <source>
        <dbReference type="SAM" id="Phobius"/>
    </source>
</evidence>
<dbReference type="InterPro" id="IPR012902">
    <property type="entry name" value="N_methyl_site"/>
</dbReference>
<dbReference type="RefSeq" id="WP_052082245.1">
    <property type="nucleotide sequence ID" value="NZ_CAJTQN010000001.1"/>
</dbReference>
<dbReference type="KEGG" id="hty:BN2458_PEG1961"/>
<reference evidence="3 4" key="1">
    <citation type="journal article" date="2014" name="Genome Announc.">
        <title>Draft genome sequences of eight enterohepatic helicobacter species isolated from both laboratory and wild rodents.</title>
        <authorList>
            <person name="Sheh A."/>
            <person name="Shen Z."/>
            <person name="Fox J.G."/>
        </authorList>
    </citation>
    <scope>NUCLEOTIDE SEQUENCE [LARGE SCALE GENOMIC DNA]</scope>
    <source>
        <strain evidence="3 4">MIT 98-6810</strain>
    </source>
</reference>
<name>A0A0S4PXV5_9HELI</name>
<dbReference type="Gene3D" id="3.30.700.10">
    <property type="entry name" value="Glycoprotein, Type 4 Pilin"/>
    <property type="match status" value="1"/>
</dbReference>
<proteinExistence type="predicted"/>
<keyword evidence="4" id="KW-1185">Reference proteome</keyword>
<organism evidence="2 5">
    <name type="scientific">Helicobacter typhlonius</name>
    <dbReference type="NCBI Taxonomy" id="76936"/>
    <lineage>
        <taxon>Bacteria</taxon>
        <taxon>Pseudomonadati</taxon>
        <taxon>Campylobacterota</taxon>
        <taxon>Epsilonproteobacteria</taxon>
        <taxon>Campylobacterales</taxon>
        <taxon>Helicobacteraceae</taxon>
        <taxon>Helicobacter</taxon>
    </lineage>
</organism>
<dbReference type="EMBL" id="JRPF02000003">
    <property type="protein sequence ID" value="TLD78844.1"/>
    <property type="molecule type" value="Genomic_DNA"/>
</dbReference>
<evidence type="ECO:0000313" key="3">
    <source>
        <dbReference type="EMBL" id="TLD78844.1"/>
    </source>
</evidence>
<dbReference type="NCBIfam" id="TIGR02532">
    <property type="entry name" value="IV_pilin_GFxxxE"/>
    <property type="match status" value="1"/>
</dbReference>
<dbReference type="SUPFAM" id="SSF54523">
    <property type="entry name" value="Pili subunits"/>
    <property type="match status" value="1"/>
</dbReference>
<dbReference type="PATRIC" id="fig|76936.10.peg.1909"/>
<evidence type="ECO:0000313" key="5">
    <source>
        <dbReference type="Proteomes" id="UP000064525"/>
    </source>
</evidence>
<dbReference type="Proteomes" id="UP000029925">
    <property type="component" value="Unassembled WGS sequence"/>
</dbReference>
<keyword evidence="1" id="KW-0472">Membrane</keyword>
<gene>
    <name evidence="2" type="ORF">BN2458_PEG1961</name>
    <name evidence="3" type="ORF">LS75_003565</name>
</gene>
<dbReference type="Proteomes" id="UP000064525">
    <property type="component" value="Chromosome I"/>
</dbReference>
<keyword evidence="1" id="KW-1133">Transmembrane helix</keyword>
<dbReference type="GeneID" id="78152075"/>
<dbReference type="AlphaFoldDB" id="A0A0S4PXV5"/>
<protein>
    <submittedName>
        <fullName evidence="3">Prepilin-type N-terminal cleavage/methylation domain-containing protein</fullName>
    </submittedName>
</protein>
<sequence length="161" mass="17782">MKALSKRRNKWRSITRGAFSMLELVFVIIILGILAAIAIPRLSFTRADAQLIAVENDIVSAINAIQREVFSQNLEPNSIDGAQMIDLAGLSHSRWIAQGNGIKLAKNGAVDSQNDCIHLSQEQGKIVFFVQPKADSTLCAKLLERHKTRREVPLSTSNAIF</sequence>
<dbReference type="InterPro" id="IPR045584">
    <property type="entry name" value="Pilin-like"/>
</dbReference>
<feature type="transmembrane region" description="Helical" evidence="1">
    <location>
        <begin position="21"/>
        <end position="39"/>
    </location>
</feature>
<evidence type="ECO:0000313" key="2">
    <source>
        <dbReference type="EMBL" id="CUU40844.1"/>
    </source>
</evidence>
<reference evidence="2" key="3">
    <citation type="submission" date="2015-11" db="EMBL/GenBank/DDBJ databases">
        <authorList>
            <person name="Zhang Y."/>
            <person name="Guo Z."/>
        </authorList>
    </citation>
    <scope>NUCLEOTIDE SEQUENCE</scope>
    <source>
        <strain evidence="2">1</strain>
    </source>
</reference>
<dbReference type="EMBL" id="LN907858">
    <property type="protein sequence ID" value="CUU40844.1"/>
    <property type="molecule type" value="Genomic_DNA"/>
</dbReference>
<evidence type="ECO:0000313" key="4">
    <source>
        <dbReference type="Proteomes" id="UP000029925"/>
    </source>
</evidence>